<dbReference type="STRING" id="40148.A0A0E0BPR6"/>
<dbReference type="PANTHER" id="PTHR13683">
    <property type="entry name" value="ASPARTYL PROTEASES"/>
    <property type="match status" value="1"/>
</dbReference>
<dbReference type="EnsemblPlants" id="OGLUM12G05440.1">
    <property type="protein sequence ID" value="OGLUM12G05440.1"/>
    <property type="gene ID" value="OGLUM12G05440"/>
</dbReference>
<keyword evidence="4 6" id="KW-0378">Hydrolase</keyword>
<accession>A0A0E0BPR6</accession>
<proteinExistence type="inferred from homology"/>
<dbReference type="HOGENOM" id="CLU_005738_3_0_1"/>
<dbReference type="Pfam" id="PF14543">
    <property type="entry name" value="TAXi_N"/>
    <property type="match status" value="1"/>
</dbReference>
<dbReference type="InterPro" id="IPR033121">
    <property type="entry name" value="PEPTIDASE_A1"/>
</dbReference>
<dbReference type="InterPro" id="IPR001461">
    <property type="entry name" value="Aspartic_peptidase_A1"/>
</dbReference>
<keyword evidence="3 6" id="KW-0064">Aspartyl protease</keyword>
<protein>
    <recommendedName>
        <fullName evidence="8">Peptidase A1 domain-containing protein</fullName>
    </recommendedName>
</protein>
<feature type="active site" evidence="5">
    <location>
        <position position="279"/>
    </location>
</feature>
<dbReference type="GO" id="GO:0006508">
    <property type="term" value="P:proteolysis"/>
    <property type="evidence" value="ECO:0007669"/>
    <property type="project" value="UniProtKB-KW"/>
</dbReference>
<reference evidence="9" key="2">
    <citation type="submission" date="2018-05" db="EMBL/GenBank/DDBJ databases">
        <title>OgluRS3 (Oryza glumaepatula Reference Sequence Version 3).</title>
        <authorList>
            <person name="Zhang J."/>
            <person name="Kudrna D."/>
            <person name="Lee S."/>
            <person name="Talag J."/>
            <person name="Welchert J."/>
            <person name="Wing R.A."/>
        </authorList>
    </citation>
    <scope>NUCLEOTIDE SEQUENCE [LARGE SCALE GENOMIC DNA]</scope>
</reference>
<evidence type="ECO:0000313" key="10">
    <source>
        <dbReference type="Proteomes" id="UP000026961"/>
    </source>
</evidence>
<dbReference type="EnsemblPlants" id="OGLUM12G05440.2">
    <property type="protein sequence ID" value="OGLUM12G05440.2"/>
    <property type="gene ID" value="OGLUM12G05440"/>
</dbReference>
<dbReference type="Proteomes" id="UP000026961">
    <property type="component" value="Chromosome 12"/>
</dbReference>
<evidence type="ECO:0000259" key="8">
    <source>
        <dbReference type="PROSITE" id="PS51767"/>
    </source>
</evidence>
<evidence type="ECO:0000256" key="2">
    <source>
        <dbReference type="ARBA" id="ARBA00022670"/>
    </source>
</evidence>
<evidence type="ECO:0000256" key="7">
    <source>
        <dbReference type="SAM" id="SignalP"/>
    </source>
</evidence>
<dbReference type="eggNOG" id="KOG1339">
    <property type="taxonomic scope" value="Eukaryota"/>
</dbReference>
<evidence type="ECO:0000256" key="1">
    <source>
        <dbReference type="ARBA" id="ARBA00007447"/>
    </source>
</evidence>
<dbReference type="Gramene" id="OGLUM12G05440.1">
    <property type="protein sequence ID" value="OGLUM12G05440.1"/>
    <property type="gene ID" value="OGLUM12G05440"/>
</dbReference>
<dbReference type="InterPro" id="IPR001969">
    <property type="entry name" value="Aspartic_peptidase_AS"/>
</dbReference>
<feature type="active site" evidence="5">
    <location>
        <position position="76"/>
    </location>
</feature>
<evidence type="ECO:0000256" key="6">
    <source>
        <dbReference type="RuleBase" id="RU000454"/>
    </source>
</evidence>
<dbReference type="InterPro" id="IPR021109">
    <property type="entry name" value="Peptidase_aspartic_dom_sf"/>
</dbReference>
<reference evidence="9" key="1">
    <citation type="submission" date="2015-04" db="UniProtKB">
        <authorList>
            <consortium name="EnsemblPlants"/>
        </authorList>
    </citation>
    <scope>IDENTIFICATION</scope>
</reference>
<name>A0A0E0BPR6_9ORYZ</name>
<keyword evidence="10" id="KW-1185">Reference proteome</keyword>
<dbReference type="PANTHER" id="PTHR13683:SF800">
    <property type="entry name" value="EUKARYOTIC ASPARTYL PROTEASE FAMILY PROTEIN"/>
    <property type="match status" value="1"/>
</dbReference>
<evidence type="ECO:0000256" key="4">
    <source>
        <dbReference type="ARBA" id="ARBA00022801"/>
    </source>
</evidence>
<organism evidence="9">
    <name type="scientific">Oryza glumipatula</name>
    <dbReference type="NCBI Taxonomy" id="40148"/>
    <lineage>
        <taxon>Eukaryota</taxon>
        <taxon>Viridiplantae</taxon>
        <taxon>Streptophyta</taxon>
        <taxon>Embryophyta</taxon>
        <taxon>Tracheophyta</taxon>
        <taxon>Spermatophyta</taxon>
        <taxon>Magnoliopsida</taxon>
        <taxon>Liliopsida</taxon>
        <taxon>Poales</taxon>
        <taxon>Poaceae</taxon>
        <taxon>BOP clade</taxon>
        <taxon>Oryzoideae</taxon>
        <taxon>Oryzeae</taxon>
        <taxon>Oryzinae</taxon>
        <taxon>Oryza</taxon>
    </lineage>
</organism>
<comment type="similarity">
    <text evidence="1 6">Belongs to the peptidase A1 family.</text>
</comment>
<sequence length="369" mass="39451">MAAWWARPAGFALLVVVVLAAAASADRPARGGLSVTAGAEESSAVFPLYGDVYPHGLYYVVMSIGNPPRPYFLDVDTGSDLTWLQCDAPCVSCSKVPHPLYRPTKNKLVPCVDQMCAALHGGLTGRHKCDSPKQQCDYEIKYADQGSSLGVLVTDSFALRLANSSIVRPGLAFGCGYDQQVGSSTEVSATDGVLGLGSGSVSLLSQLKQHGITKNVVGHCLSTRGGGFLFFGDDIVPYSRATWAPMARSTSRNYYSPGSANLYFGGRPLGVRPMEVVFDSGSSFTYFSAQPYQALVDAIKGDLSKNLKEKYGNACLGILNGSEVGLKDLNIVGDITMQDQMVIYDNERGQIGWIRAPCDRIPKFGSSLL</sequence>
<dbReference type="SUPFAM" id="SSF50630">
    <property type="entry name" value="Acid proteases"/>
    <property type="match status" value="1"/>
</dbReference>
<dbReference type="FunFam" id="2.40.70.10:FF:000015">
    <property type="entry name" value="Aspartyl protease family protein"/>
    <property type="match status" value="1"/>
</dbReference>
<evidence type="ECO:0000256" key="5">
    <source>
        <dbReference type="PIRSR" id="PIRSR601461-1"/>
    </source>
</evidence>
<dbReference type="InterPro" id="IPR032861">
    <property type="entry name" value="TAXi_N"/>
</dbReference>
<feature type="chain" id="PRO_5007398418" description="Peptidase A1 domain-containing protein" evidence="7">
    <location>
        <begin position="26"/>
        <end position="369"/>
    </location>
</feature>
<dbReference type="PRINTS" id="PR00792">
    <property type="entry name" value="PEPSIN"/>
</dbReference>
<dbReference type="GO" id="GO:0004190">
    <property type="term" value="F:aspartic-type endopeptidase activity"/>
    <property type="evidence" value="ECO:0007669"/>
    <property type="project" value="UniProtKB-KW"/>
</dbReference>
<feature type="domain" description="Peptidase A1" evidence="8">
    <location>
        <begin position="58"/>
        <end position="369"/>
    </location>
</feature>
<dbReference type="PROSITE" id="PS00141">
    <property type="entry name" value="ASP_PROTEASE"/>
    <property type="match status" value="2"/>
</dbReference>
<keyword evidence="2 6" id="KW-0645">Protease</keyword>
<dbReference type="AlphaFoldDB" id="A0A0E0BPR6"/>
<feature type="signal peptide" evidence="7">
    <location>
        <begin position="1"/>
        <end position="25"/>
    </location>
</feature>
<keyword evidence="7" id="KW-0732">Signal</keyword>
<evidence type="ECO:0000256" key="3">
    <source>
        <dbReference type="ARBA" id="ARBA00022750"/>
    </source>
</evidence>
<dbReference type="Gene3D" id="2.40.70.10">
    <property type="entry name" value="Acid Proteases"/>
    <property type="match status" value="3"/>
</dbReference>
<dbReference type="PROSITE" id="PS51767">
    <property type="entry name" value="PEPTIDASE_A1"/>
    <property type="match status" value="1"/>
</dbReference>
<evidence type="ECO:0000313" key="9">
    <source>
        <dbReference type="EnsemblPlants" id="OGLUM12G05440.2"/>
    </source>
</evidence>
<dbReference type="Gramene" id="OGLUM12G05440.2">
    <property type="protein sequence ID" value="OGLUM12G05440.2"/>
    <property type="gene ID" value="OGLUM12G05440"/>
</dbReference>